<gene>
    <name evidence="3" type="primary">fecR_14</name>
    <name evidence="3" type="ORF">LMG3458_03539</name>
</gene>
<evidence type="ECO:0000313" key="3">
    <source>
        <dbReference type="EMBL" id="CAB3715911.1"/>
    </source>
</evidence>
<dbReference type="AlphaFoldDB" id="A0A6S7A6C9"/>
<dbReference type="GO" id="GO:0016989">
    <property type="term" value="F:sigma factor antagonist activity"/>
    <property type="evidence" value="ECO:0007669"/>
    <property type="project" value="TreeGrafter"/>
</dbReference>
<dbReference type="Pfam" id="PF16220">
    <property type="entry name" value="DUF4880"/>
    <property type="match status" value="1"/>
</dbReference>
<dbReference type="EMBL" id="CADIJO010000012">
    <property type="protein sequence ID" value="CAB3715911.1"/>
    <property type="molecule type" value="Genomic_DNA"/>
</dbReference>
<dbReference type="Gene3D" id="2.60.120.1440">
    <property type="match status" value="1"/>
</dbReference>
<dbReference type="PANTHER" id="PTHR30273:SF2">
    <property type="entry name" value="PROTEIN FECR"/>
    <property type="match status" value="1"/>
</dbReference>
<dbReference type="InterPro" id="IPR006860">
    <property type="entry name" value="FecR"/>
</dbReference>
<dbReference type="InterPro" id="IPR012373">
    <property type="entry name" value="Ferrdict_sens_TM"/>
</dbReference>
<dbReference type="Proteomes" id="UP000494111">
    <property type="component" value="Unassembled WGS sequence"/>
</dbReference>
<name>A0A6S7A6C9_9BURK</name>
<accession>A0A6S7A6C9</accession>
<dbReference type="PANTHER" id="PTHR30273">
    <property type="entry name" value="PERIPLASMIC SIGNAL SENSOR AND SIGMA FACTOR ACTIVATOR FECR-RELATED"/>
    <property type="match status" value="1"/>
</dbReference>
<evidence type="ECO:0000313" key="4">
    <source>
        <dbReference type="Proteomes" id="UP000494111"/>
    </source>
</evidence>
<evidence type="ECO:0000259" key="2">
    <source>
        <dbReference type="Pfam" id="PF16220"/>
    </source>
</evidence>
<organism evidence="3 4">
    <name type="scientific">Achromobacter deleyi</name>
    <dbReference type="NCBI Taxonomy" id="1353891"/>
    <lineage>
        <taxon>Bacteria</taxon>
        <taxon>Pseudomonadati</taxon>
        <taxon>Pseudomonadota</taxon>
        <taxon>Betaproteobacteria</taxon>
        <taxon>Burkholderiales</taxon>
        <taxon>Alcaligenaceae</taxon>
        <taxon>Achromobacter</taxon>
    </lineage>
</organism>
<feature type="domain" description="FecR N-terminal" evidence="2">
    <location>
        <begin position="21"/>
        <end position="63"/>
    </location>
</feature>
<dbReference type="Pfam" id="PF04773">
    <property type="entry name" value="FecR"/>
    <property type="match status" value="1"/>
</dbReference>
<protein>
    <submittedName>
        <fullName evidence="3">Protein FecR</fullName>
    </submittedName>
</protein>
<reference evidence="3 4" key="1">
    <citation type="submission" date="2020-04" db="EMBL/GenBank/DDBJ databases">
        <authorList>
            <person name="De Canck E."/>
        </authorList>
    </citation>
    <scope>NUCLEOTIDE SEQUENCE [LARGE SCALE GENOMIC DNA]</scope>
    <source>
        <strain evidence="3 4">LMG 3458</strain>
    </source>
</reference>
<sequence>MNPQPQAAAPGLYAVTDESLEQAAEWYALLRSGQADQEDHGRWQAWLAADARHREAWSYVERISQRFDPIQRSPARRPATDAYRLARSRLTRRRALLGLAGAGVLAWGSLRYGPTSTLALAWMADHRTRTGEIRELALADGTRVWLNTASAFDDDYDAQVRRLVLRSGEMLIQTAPDPTRPFLVTTPQGELRALGTRFTVRSDGSDALVAVYEGAVEIRTARSGQTRVIPAGQQARYSATAIDGAAPADPAREAWSRGILIAQDIPLSEVLRELARYQTGHLGASAEVANIRVLGSYPLAQPERALAMLEAALPIRVQRSLPWWTTVQARPR</sequence>
<dbReference type="PIRSF" id="PIRSF018266">
    <property type="entry name" value="FecR"/>
    <property type="match status" value="1"/>
</dbReference>
<evidence type="ECO:0000259" key="1">
    <source>
        <dbReference type="Pfam" id="PF04773"/>
    </source>
</evidence>
<dbReference type="RefSeq" id="WP_175191849.1">
    <property type="nucleotide sequence ID" value="NZ_CADIJO010000012.1"/>
</dbReference>
<feature type="domain" description="FecR protein" evidence="1">
    <location>
        <begin position="125"/>
        <end position="217"/>
    </location>
</feature>
<dbReference type="InterPro" id="IPR032623">
    <property type="entry name" value="FecR_N"/>
</dbReference>
<proteinExistence type="predicted"/>